<proteinExistence type="predicted"/>
<dbReference type="Proteomes" id="UP000315343">
    <property type="component" value="Unassembled WGS sequence"/>
</dbReference>
<gene>
    <name evidence="1" type="ORF">LY60_00404</name>
</gene>
<name>A0A562JKF8_9FIRM</name>
<accession>A0A562JKF8</accession>
<evidence type="ECO:0000313" key="1">
    <source>
        <dbReference type="EMBL" id="TWH83792.1"/>
    </source>
</evidence>
<comment type="caution">
    <text evidence="1">The sequence shown here is derived from an EMBL/GenBank/DDBJ whole genome shotgun (WGS) entry which is preliminary data.</text>
</comment>
<dbReference type="AlphaFoldDB" id="A0A562JKF8"/>
<organism evidence="1 2">
    <name type="scientific">Sedimentibacter saalensis</name>
    <dbReference type="NCBI Taxonomy" id="130788"/>
    <lineage>
        <taxon>Bacteria</taxon>
        <taxon>Bacillati</taxon>
        <taxon>Bacillota</taxon>
        <taxon>Tissierellia</taxon>
        <taxon>Sedimentibacter</taxon>
    </lineage>
</organism>
<dbReference type="OrthoDB" id="2864818at2"/>
<protein>
    <submittedName>
        <fullName evidence="1">Uncharacterized protein</fullName>
    </submittedName>
</protein>
<sequence>MKKSKLIILLIVIIFILWSVFLKTNPLLKGFYQSEMIGSHIVQMLVREEDNSFVEWINNREVDRGTYEKLDDKSYRIKGNRQNFEITLNDDNSFEIVISKLNDGTPFIMKNIRTDDFRQSFGEFKDVDEYKSLLD</sequence>
<reference evidence="1 2" key="1">
    <citation type="submission" date="2019-07" db="EMBL/GenBank/DDBJ databases">
        <title>Genomic Encyclopedia of Type Strains, Phase I: the one thousand microbial genomes (KMG-I) project.</title>
        <authorList>
            <person name="Kyrpides N."/>
        </authorList>
    </citation>
    <scope>NUCLEOTIDE SEQUENCE [LARGE SCALE GENOMIC DNA]</scope>
    <source>
        <strain evidence="1 2">DSM 13558</strain>
    </source>
</reference>
<dbReference type="EMBL" id="VLKH01000001">
    <property type="protein sequence ID" value="TWH83792.1"/>
    <property type="molecule type" value="Genomic_DNA"/>
</dbReference>
<evidence type="ECO:0000313" key="2">
    <source>
        <dbReference type="Proteomes" id="UP000315343"/>
    </source>
</evidence>
<keyword evidence="2" id="KW-1185">Reference proteome</keyword>
<dbReference type="RefSeq" id="WP_145079254.1">
    <property type="nucleotide sequence ID" value="NZ_VLKH01000001.1"/>
</dbReference>